<dbReference type="EMBL" id="JANTHX010000005">
    <property type="protein sequence ID" value="MCS0499188.1"/>
    <property type="molecule type" value="Genomic_DNA"/>
</dbReference>
<dbReference type="RefSeq" id="WP_258798207.1">
    <property type="nucleotide sequence ID" value="NZ_JANTHX010000005.1"/>
</dbReference>
<dbReference type="Proteomes" id="UP001205337">
    <property type="component" value="Unassembled WGS sequence"/>
</dbReference>
<feature type="transmembrane region" description="Helical" evidence="1">
    <location>
        <begin position="43"/>
        <end position="62"/>
    </location>
</feature>
<evidence type="ECO:0000313" key="3">
    <source>
        <dbReference type="Proteomes" id="UP001205337"/>
    </source>
</evidence>
<protein>
    <submittedName>
        <fullName evidence="2">Uncharacterized protein</fullName>
    </submittedName>
</protein>
<reference evidence="2 3" key="1">
    <citation type="submission" date="2022-08" db="EMBL/GenBank/DDBJ databases">
        <authorList>
            <person name="Li F."/>
        </authorList>
    </citation>
    <scope>NUCLEOTIDE SEQUENCE [LARGE SCALE GENOMIC DNA]</scope>
    <source>
        <strain evidence="2 3">10F1B-8-1</strain>
    </source>
</reference>
<evidence type="ECO:0000256" key="1">
    <source>
        <dbReference type="SAM" id="Phobius"/>
    </source>
</evidence>
<name>A0ABT1ZEQ5_9MICO</name>
<keyword evidence="1" id="KW-0472">Membrane</keyword>
<proteinExistence type="predicted"/>
<feature type="transmembrane region" description="Helical" evidence="1">
    <location>
        <begin position="83"/>
        <end position="105"/>
    </location>
</feature>
<gene>
    <name evidence="2" type="ORF">NUH29_06455</name>
</gene>
<comment type="caution">
    <text evidence="2">The sequence shown here is derived from an EMBL/GenBank/DDBJ whole genome shotgun (WGS) entry which is preliminary data.</text>
</comment>
<keyword evidence="3" id="KW-1185">Reference proteome</keyword>
<organism evidence="2 3">
    <name type="scientific">Protaetiibacter mangrovi</name>
    <dbReference type="NCBI Taxonomy" id="2970926"/>
    <lineage>
        <taxon>Bacteria</taxon>
        <taxon>Bacillati</taxon>
        <taxon>Actinomycetota</taxon>
        <taxon>Actinomycetes</taxon>
        <taxon>Micrococcales</taxon>
        <taxon>Microbacteriaceae</taxon>
        <taxon>Protaetiibacter</taxon>
    </lineage>
</organism>
<evidence type="ECO:0000313" key="2">
    <source>
        <dbReference type="EMBL" id="MCS0499188.1"/>
    </source>
</evidence>
<accession>A0ABT1ZEQ5</accession>
<keyword evidence="1" id="KW-0812">Transmembrane</keyword>
<sequence length="108" mass="11495">MGGLAFAFGTALALWTALTAEVQPFLGNSTFPFAAVSALPLSIGGYVLTPLVVFAALLWDRLAQRLGLRDRNFALRPAYSRALQWLSAGAMLVGIWHVLNIAYAASGT</sequence>
<keyword evidence="1" id="KW-1133">Transmembrane helix</keyword>